<sequence>MTQLEIEMLDNIKDTLTRLHGTRTTRDAEDHNRALHNNCPLPIFVGGLRQIDVGQELEDIESLLGRMNSDG</sequence>
<protein>
    <submittedName>
        <fullName evidence="1">Uncharacterized protein</fullName>
    </submittedName>
</protein>
<comment type="caution">
    <text evidence="1">The sequence shown here is derived from an EMBL/GenBank/DDBJ whole genome shotgun (WGS) entry which is preliminary data.</text>
</comment>
<organism evidence="1">
    <name type="scientific">marine sediment metagenome</name>
    <dbReference type="NCBI Taxonomy" id="412755"/>
    <lineage>
        <taxon>unclassified sequences</taxon>
        <taxon>metagenomes</taxon>
        <taxon>ecological metagenomes</taxon>
    </lineage>
</organism>
<name>A0A0F9W5Y5_9ZZZZ</name>
<evidence type="ECO:0000313" key="1">
    <source>
        <dbReference type="EMBL" id="KKN73428.1"/>
    </source>
</evidence>
<dbReference type="EMBL" id="LAZR01000344">
    <property type="protein sequence ID" value="KKN73428.1"/>
    <property type="molecule type" value="Genomic_DNA"/>
</dbReference>
<gene>
    <name evidence="1" type="ORF">LCGC14_0401310</name>
</gene>
<reference evidence="1" key="1">
    <citation type="journal article" date="2015" name="Nature">
        <title>Complex archaea that bridge the gap between prokaryotes and eukaryotes.</title>
        <authorList>
            <person name="Spang A."/>
            <person name="Saw J.H."/>
            <person name="Jorgensen S.L."/>
            <person name="Zaremba-Niedzwiedzka K."/>
            <person name="Martijn J."/>
            <person name="Lind A.E."/>
            <person name="van Eijk R."/>
            <person name="Schleper C."/>
            <person name="Guy L."/>
            <person name="Ettema T.J."/>
        </authorList>
    </citation>
    <scope>NUCLEOTIDE SEQUENCE</scope>
</reference>
<dbReference type="AlphaFoldDB" id="A0A0F9W5Y5"/>
<accession>A0A0F9W5Y5</accession>
<proteinExistence type="predicted"/>